<sequence>MKPTDYARPVSGTSEADPGASPPHRADRATLPGARCRGSGAERRGTIGELPRAIGVTRRDVIGRGADIHALAERHGYRLVHSVVLDTGPLVSALVIAQHVYEHNALAVVVPGFEHVDPVRHVITDLAALITPVCVYPRGYRWELPERGKQR</sequence>
<dbReference type="Proteomes" id="UP000638263">
    <property type="component" value="Unassembled WGS sequence"/>
</dbReference>
<proteinExistence type="predicted"/>
<organism evidence="2 3">
    <name type="scientific">Nocardia jinanensis</name>
    <dbReference type="NCBI Taxonomy" id="382504"/>
    <lineage>
        <taxon>Bacteria</taxon>
        <taxon>Bacillati</taxon>
        <taxon>Actinomycetota</taxon>
        <taxon>Actinomycetes</taxon>
        <taxon>Mycobacteriales</taxon>
        <taxon>Nocardiaceae</taxon>
        <taxon>Nocardia</taxon>
    </lineage>
</organism>
<evidence type="ECO:0000256" key="1">
    <source>
        <dbReference type="SAM" id="MobiDB-lite"/>
    </source>
</evidence>
<accession>A0A917VVL6</accession>
<name>A0A917VVL6_9NOCA</name>
<dbReference type="AlphaFoldDB" id="A0A917VVL6"/>
<gene>
    <name evidence="2" type="ORF">GCM10011588_44820</name>
</gene>
<comment type="caution">
    <text evidence="2">The sequence shown here is derived from an EMBL/GenBank/DDBJ whole genome shotgun (WGS) entry which is preliminary data.</text>
</comment>
<dbReference type="EMBL" id="BMMH01000009">
    <property type="protein sequence ID" value="GGL25010.1"/>
    <property type="molecule type" value="Genomic_DNA"/>
</dbReference>
<evidence type="ECO:0000313" key="2">
    <source>
        <dbReference type="EMBL" id="GGL25010.1"/>
    </source>
</evidence>
<keyword evidence="3" id="KW-1185">Reference proteome</keyword>
<reference evidence="2" key="2">
    <citation type="submission" date="2020-09" db="EMBL/GenBank/DDBJ databases">
        <authorList>
            <person name="Sun Q."/>
            <person name="Zhou Y."/>
        </authorList>
    </citation>
    <scope>NUCLEOTIDE SEQUENCE</scope>
    <source>
        <strain evidence="2">CGMCC 4.3508</strain>
    </source>
</reference>
<feature type="region of interest" description="Disordered" evidence="1">
    <location>
        <begin position="1"/>
        <end position="42"/>
    </location>
</feature>
<reference evidence="2" key="1">
    <citation type="journal article" date="2014" name="Int. J. Syst. Evol. Microbiol.">
        <title>Complete genome sequence of Corynebacterium casei LMG S-19264T (=DSM 44701T), isolated from a smear-ripened cheese.</title>
        <authorList>
            <consortium name="US DOE Joint Genome Institute (JGI-PGF)"/>
            <person name="Walter F."/>
            <person name="Albersmeier A."/>
            <person name="Kalinowski J."/>
            <person name="Ruckert C."/>
        </authorList>
    </citation>
    <scope>NUCLEOTIDE SEQUENCE</scope>
    <source>
        <strain evidence="2">CGMCC 4.3508</strain>
    </source>
</reference>
<evidence type="ECO:0000313" key="3">
    <source>
        <dbReference type="Proteomes" id="UP000638263"/>
    </source>
</evidence>
<protein>
    <submittedName>
        <fullName evidence="2">Uncharacterized protein</fullName>
    </submittedName>
</protein>